<protein>
    <submittedName>
        <fullName evidence="2">Uncharacterized protein</fullName>
    </submittedName>
</protein>
<dbReference type="EMBL" id="MN740614">
    <property type="protein sequence ID" value="QHU35875.1"/>
    <property type="molecule type" value="Genomic_DNA"/>
</dbReference>
<keyword evidence="1" id="KW-1133">Transmembrane helix</keyword>
<keyword evidence="1" id="KW-0812">Transmembrane</keyword>
<organism evidence="2">
    <name type="scientific">viral metagenome</name>
    <dbReference type="NCBI Taxonomy" id="1070528"/>
    <lineage>
        <taxon>unclassified sequences</taxon>
        <taxon>metagenomes</taxon>
        <taxon>organismal metagenomes</taxon>
    </lineage>
</organism>
<reference evidence="2" key="1">
    <citation type="journal article" date="2020" name="Nature">
        <title>Giant virus diversity and host interactions through global metagenomics.</title>
        <authorList>
            <person name="Schulz F."/>
            <person name="Roux S."/>
            <person name="Paez-Espino D."/>
            <person name="Jungbluth S."/>
            <person name="Walsh D.A."/>
            <person name="Denef V.J."/>
            <person name="McMahon K.D."/>
            <person name="Konstantinidis K.T."/>
            <person name="Eloe-Fadrosh E.A."/>
            <person name="Kyrpides N.C."/>
            <person name="Woyke T."/>
        </authorList>
    </citation>
    <scope>NUCLEOTIDE SEQUENCE</scope>
    <source>
        <strain evidence="2">GVMAG-S-1035085-51</strain>
    </source>
</reference>
<accession>A0A6C0M0S5</accession>
<name>A0A6C0M0S5_9ZZZZ</name>
<dbReference type="AlphaFoldDB" id="A0A6C0M0S5"/>
<feature type="transmembrane region" description="Helical" evidence="1">
    <location>
        <begin position="124"/>
        <end position="143"/>
    </location>
</feature>
<proteinExistence type="predicted"/>
<keyword evidence="1" id="KW-0472">Membrane</keyword>
<evidence type="ECO:0000313" key="2">
    <source>
        <dbReference type="EMBL" id="QHU35875.1"/>
    </source>
</evidence>
<evidence type="ECO:0000256" key="1">
    <source>
        <dbReference type="SAM" id="Phobius"/>
    </source>
</evidence>
<sequence length="194" mass="23013">MSTIKKRTDAIYDRMVYDIILKTKKHFFALHKKTFNYKYKWLKGHYDNTIDKIEATEKNTKKTETYDYIQFGILEGNTFTWYPGMNTIIYDNIKEHIFSNEIPTIKELFDKQTITFDSNKYRFVIPYFIAIVLSHINIIGITVNSEENHKSLETTKKILISGIKLGISKPFNNDDFFLQILMVGNHRNHPYLHN</sequence>